<dbReference type="AlphaFoldDB" id="A0AAV1MX02"/>
<dbReference type="PANTHER" id="PTHR46599">
    <property type="entry name" value="PIGGYBAC TRANSPOSABLE ELEMENT-DERIVED PROTEIN 4"/>
    <property type="match status" value="1"/>
</dbReference>
<evidence type="ECO:0000259" key="1">
    <source>
        <dbReference type="Pfam" id="PF13843"/>
    </source>
</evidence>
<evidence type="ECO:0000313" key="2">
    <source>
        <dbReference type="EMBL" id="CAK6951079.1"/>
    </source>
</evidence>
<name>A0AAV1MX02_SCOSC</name>
<feature type="domain" description="PiggyBac transposable element-derived protein" evidence="1">
    <location>
        <begin position="25"/>
        <end position="192"/>
    </location>
</feature>
<sequence length="325" mass="37032">MSRKGSYWALTVMQKKPGIVYTGRQPEEGVNKNLGLNIVRQLCSGFRHTSCNITTDNFFTSVPLAEHLLEKGLTIVGKLRQNKPDIPPVMKASKTRKLFSTEFGFNGSMTMVSYVGKKEKAVIFLSTMHRSKTVDANTRKKKTEVIHFYKQTKGGVDIVDQMIGTYTCKRQTQRWPMLLWYNMIDIASLNAYSFFNAQHPEFDVGITNAGLRFLTELSNEFVTPYMRSRLEGNPCLPTYITEAMGRCGTTKAAIQSQERSRQGQQKRKRCKMCPRNKNRKASNSCWKCSDPVCTCLDRQTDTQTMNVDVLIACKTRNHSCVIMLR</sequence>
<dbReference type="EMBL" id="CAWUFR010000005">
    <property type="protein sequence ID" value="CAK6951079.1"/>
    <property type="molecule type" value="Genomic_DNA"/>
</dbReference>
<dbReference type="PANTHER" id="PTHR46599:SF6">
    <property type="entry name" value="DUAL SPECIFICITY PHOSPHATASE 26"/>
    <property type="match status" value="1"/>
</dbReference>
<proteinExistence type="predicted"/>
<dbReference type="InterPro" id="IPR029526">
    <property type="entry name" value="PGBD"/>
</dbReference>
<accession>A0AAV1MX02</accession>
<evidence type="ECO:0000313" key="3">
    <source>
        <dbReference type="Proteomes" id="UP001314229"/>
    </source>
</evidence>
<reference evidence="2 3" key="1">
    <citation type="submission" date="2024-01" db="EMBL/GenBank/DDBJ databases">
        <authorList>
            <person name="Alioto T."/>
            <person name="Alioto T."/>
            <person name="Gomez Garrido J."/>
        </authorList>
    </citation>
    <scope>NUCLEOTIDE SEQUENCE [LARGE SCALE GENOMIC DNA]</scope>
</reference>
<dbReference type="Proteomes" id="UP001314229">
    <property type="component" value="Unassembled WGS sequence"/>
</dbReference>
<comment type="caution">
    <text evidence="2">The sequence shown here is derived from an EMBL/GenBank/DDBJ whole genome shotgun (WGS) entry which is preliminary data.</text>
</comment>
<organism evidence="2 3">
    <name type="scientific">Scomber scombrus</name>
    <name type="common">Atlantic mackerel</name>
    <name type="synonym">Scomber vernalis</name>
    <dbReference type="NCBI Taxonomy" id="13677"/>
    <lineage>
        <taxon>Eukaryota</taxon>
        <taxon>Metazoa</taxon>
        <taxon>Chordata</taxon>
        <taxon>Craniata</taxon>
        <taxon>Vertebrata</taxon>
        <taxon>Euteleostomi</taxon>
        <taxon>Actinopterygii</taxon>
        <taxon>Neopterygii</taxon>
        <taxon>Teleostei</taxon>
        <taxon>Neoteleostei</taxon>
        <taxon>Acanthomorphata</taxon>
        <taxon>Pelagiaria</taxon>
        <taxon>Scombriformes</taxon>
        <taxon>Scombridae</taxon>
        <taxon>Scomber</taxon>
    </lineage>
</organism>
<gene>
    <name evidence="2" type="ORF">FSCOSCO3_A031371</name>
</gene>
<dbReference type="Pfam" id="PF13843">
    <property type="entry name" value="DDE_Tnp_1_7"/>
    <property type="match status" value="1"/>
</dbReference>
<protein>
    <submittedName>
        <fullName evidence="2">PiggyBac transposable element-derived protein 4-like</fullName>
    </submittedName>
</protein>
<keyword evidence="3" id="KW-1185">Reference proteome</keyword>